<keyword evidence="2" id="KW-1185">Reference proteome</keyword>
<organism evidence="1 2">
    <name type="scientific">Quercus suber</name>
    <name type="common">Cork oak</name>
    <dbReference type="NCBI Taxonomy" id="58331"/>
    <lineage>
        <taxon>Eukaryota</taxon>
        <taxon>Viridiplantae</taxon>
        <taxon>Streptophyta</taxon>
        <taxon>Embryophyta</taxon>
        <taxon>Tracheophyta</taxon>
        <taxon>Spermatophyta</taxon>
        <taxon>Magnoliopsida</taxon>
        <taxon>eudicotyledons</taxon>
        <taxon>Gunneridae</taxon>
        <taxon>Pentapetalae</taxon>
        <taxon>rosids</taxon>
        <taxon>fabids</taxon>
        <taxon>Fagales</taxon>
        <taxon>Fagaceae</taxon>
        <taxon>Quercus</taxon>
    </lineage>
</organism>
<comment type="caution">
    <text evidence="1">The sequence shown here is derived from an EMBL/GenBank/DDBJ whole genome shotgun (WGS) entry which is preliminary data.</text>
</comment>
<dbReference type="AlphaFoldDB" id="A0AAW0L3D3"/>
<proteinExistence type="predicted"/>
<protein>
    <submittedName>
        <fullName evidence="1">Wat1-related protein</fullName>
    </submittedName>
</protein>
<reference evidence="1 2" key="1">
    <citation type="journal article" date="2018" name="Sci. Data">
        <title>The draft genome sequence of cork oak.</title>
        <authorList>
            <person name="Ramos A.M."/>
            <person name="Usie A."/>
            <person name="Barbosa P."/>
            <person name="Barros P.M."/>
            <person name="Capote T."/>
            <person name="Chaves I."/>
            <person name="Simoes F."/>
            <person name="Abreu I."/>
            <person name="Carrasquinho I."/>
            <person name="Faro C."/>
            <person name="Guimaraes J.B."/>
            <person name="Mendonca D."/>
            <person name="Nobrega F."/>
            <person name="Rodrigues L."/>
            <person name="Saibo N.J.M."/>
            <person name="Varela M.C."/>
            <person name="Egas C."/>
            <person name="Matos J."/>
            <person name="Miguel C.M."/>
            <person name="Oliveira M.M."/>
            <person name="Ricardo C.P."/>
            <person name="Goncalves S."/>
        </authorList>
    </citation>
    <scope>NUCLEOTIDE SEQUENCE [LARGE SCALE GENOMIC DNA]</scope>
    <source>
        <strain evidence="2">cv. HL8</strain>
    </source>
</reference>
<name>A0AAW0L3D3_QUESU</name>
<evidence type="ECO:0000313" key="2">
    <source>
        <dbReference type="Proteomes" id="UP000237347"/>
    </source>
</evidence>
<dbReference type="EMBL" id="PKMF04000163">
    <property type="protein sequence ID" value="KAK7845902.1"/>
    <property type="molecule type" value="Genomic_DNA"/>
</dbReference>
<dbReference type="Proteomes" id="UP000237347">
    <property type="component" value="Unassembled WGS sequence"/>
</dbReference>
<accession>A0AAW0L3D3</accession>
<sequence>MVGENMGKEGKPPTLDLGLTCNQEFYYLGLNNTSATFASATENSIPAISFLMAALFGQEKSSIFLSLPKSKIFSEIGH</sequence>
<evidence type="ECO:0000313" key="1">
    <source>
        <dbReference type="EMBL" id="KAK7845902.1"/>
    </source>
</evidence>
<gene>
    <name evidence="1" type="ORF">CFP56_008780</name>
</gene>